<reference evidence="2 3" key="1">
    <citation type="journal article" date="2020" name="Int. J. Syst. Evol. Microbiol.">
        <title>Novel acetic acid bacteria from cider fermentations: Acetobacter conturbans sp. nov. and Acetobacter fallax sp. nov.</title>
        <authorList>
            <person name="Sombolestani A.S."/>
            <person name="Cleenwerck I."/>
            <person name="Cnockaert M."/>
            <person name="Borremans W."/>
            <person name="Wieme A.D."/>
            <person name="De Vuyst L."/>
            <person name="Vandamme P."/>
        </authorList>
    </citation>
    <scope>NUCLEOTIDE SEQUENCE [LARGE SCALE GENOMIC DNA]</scope>
    <source>
        <strain evidence="2 3">LMG 1627</strain>
    </source>
</reference>
<name>A0ABX0K6Q2_9PROT</name>
<feature type="compositionally biased region" description="Basic and acidic residues" evidence="1">
    <location>
        <begin position="1"/>
        <end position="11"/>
    </location>
</feature>
<sequence>MSDKTGNDADKIVAAGPENGPALVSSTEEGPAAPGWLEPEVDKALTVLGLPADKLQTFRDSYIDCLAAAPRGEDLDVAHDACRRGLLAALRPAFTLSDETERRLEQALEAVETRLTADL</sequence>
<accession>A0ABX0K6Q2</accession>
<dbReference type="EMBL" id="WOSY01000009">
    <property type="protein sequence ID" value="NHN89094.1"/>
    <property type="molecule type" value="Genomic_DNA"/>
</dbReference>
<organism evidence="2 3">
    <name type="scientific">Acetobacter conturbans</name>
    <dbReference type="NCBI Taxonomy" id="1737472"/>
    <lineage>
        <taxon>Bacteria</taxon>
        <taxon>Pseudomonadati</taxon>
        <taxon>Pseudomonadota</taxon>
        <taxon>Alphaproteobacteria</taxon>
        <taxon>Acetobacterales</taxon>
        <taxon>Acetobacteraceae</taxon>
        <taxon>Acetobacter</taxon>
    </lineage>
</organism>
<feature type="region of interest" description="Disordered" evidence="1">
    <location>
        <begin position="1"/>
        <end position="34"/>
    </location>
</feature>
<evidence type="ECO:0000313" key="2">
    <source>
        <dbReference type="EMBL" id="NHN89094.1"/>
    </source>
</evidence>
<comment type="caution">
    <text evidence="2">The sequence shown here is derived from an EMBL/GenBank/DDBJ whole genome shotgun (WGS) entry which is preliminary data.</text>
</comment>
<evidence type="ECO:0000256" key="1">
    <source>
        <dbReference type="SAM" id="MobiDB-lite"/>
    </source>
</evidence>
<dbReference type="Proteomes" id="UP000631653">
    <property type="component" value="Unassembled WGS sequence"/>
</dbReference>
<dbReference type="RefSeq" id="WP_173570409.1">
    <property type="nucleotide sequence ID" value="NZ_WOSY01000009.1"/>
</dbReference>
<proteinExistence type="predicted"/>
<evidence type="ECO:0000313" key="3">
    <source>
        <dbReference type="Proteomes" id="UP000631653"/>
    </source>
</evidence>
<gene>
    <name evidence="2" type="ORF">GOB81_10685</name>
</gene>
<keyword evidence="3" id="KW-1185">Reference proteome</keyword>
<protein>
    <submittedName>
        <fullName evidence="2">Uncharacterized protein</fullName>
    </submittedName>
</protein>